<protein>
    <recommendedName>
        <fullName evidence="11">Wax synthase domain-containing protein</fullName>
    </recommendedName>
</protein>
<feature type="transmembrane region" description="Helical" evidence="10">
    <location>
        <begin position="328"/>
        <end position="345"/>
    </location>
</feature>
<evidence type="ECO:0000256" key="3">
    <source>
        <dbReference type="ARBA" id="ARBA00007282"/>
    </source>
</evidence>
<dbReference type="GO" id="GO:0016020">
    <property type="term" value="C:membrane"/>
    <property type="evidence" value="ECO:0007669"/>
    <property type="project" value="UniProtKB-SubCell"/>
</dbReference>
<keyword evidence="4" id="KW-0808">Transferase</keyword>
<evidence type="ECO:0000256" key="7">
    <source>
        <dbReference type="ARBA" id="ARBA00023098"/>
    </source>
</evidence>
<reference evidence="12" key="1">
    <citation type="submission" date="2022-12" db="EMBL/GenBank/DDBJ databases">
        <title>Draft genome assemblies for two species of Escallonia (Escalloniales).</title>
        <authorList>
            <person name="Chanderbali A."/>
            <person name="Dervinis C."/>
            <person name="Anghel I."/>
            <person name="Soltis D."/>
            <person name="Soltis P."/>
            <person name="Zapata F."/>
        </authorList>
    </citation>
    <scope>NUCLEOTIDE SEQUENCE</scope>
    <source>
        <strain evidence="12">UCBG64.0493</strain>
        <tissue evidence="12">Leaf</tissue>
    </source>
</reference>
<keyword evidence="6 10" id="KW-1133">Transmembrane helix</keyword>
<feature type="domain" description="Wax synthase" evidence="11">
    <location>
        <begin position="174"/>
        <end position="252"/>
    </location>
</feature>
<feature type="transmembrane region" description="Helical" evidence="10">
    <location>
        <begin position="585"/>
        <end position="602"/>
    </location>
</feature>
<dbReference type="GO" id="GO:0008374">
    <property type="term" value="F:O-acyltransferase activity"/>
    <property type="evidence" value="ECO:0007669"/>
    <property type="project" value="InterPro"/>
</dbReference>
<dbReference type="PANTHER" id="PTHR31595:SF57">
    <property type="entry name" value="OS04G0481900 PROTEIN"/>
    <property type="match status" value="1"/>
</dbReference>
<sequence length="663" mass="74512">MACSNGISLLLLLYRSSHSQGHSQAYLHPPYHLPLHHPPFFSVLFPSWCRAPTVFHLVWLANFKLLLFSFNHGPLSSPQPLSLLHFTSIALLPIKTKQDPSPQFPPTARSSAKPTLLAIKVVLLAAIVRAYDYRQNLHTSVIMALYCCHVYLGAELVLGISVFLVRALLGLEPEPQFNEPYLATSLQDFWGRRWNLMVPSILRPAVYDPLRRTVGLLPAYFATFLVSGLMHEIIYFYLTRATPTWEVTWFFVLHGVCTAAEVAAKKALTGAVSGLLTVGFVGVTGVWLFLPQVMRNGVDLKTIKEYSLGSSIEKPTKSSPKMEGEIKNLINVWSSIIASLCYSYLVSSSIPKGKYRLLSLLPIFYLFTILPLYLSSAFNTALITFFITWLANFKLLLFSFGHGPLSSSTPKSLLLFISIASLPIKVKNDPPPKTSRSPKRVPLNLATEILVFGILTTLWYDFKEKIHPKLLLVLYCFLVFLMIDILIAFSNAIVRALVGLELEPPSDEPYLSTSLQDFWGRRWNLMVTNILRHTVYKPVRSTLAAFVGNDPAALPAAVLATFLVSGLMHELLFYNVTRAAPSWEMTWFFVIHGMCVAVEVAAKRALAGRWRLPWFVAGPLTVGFVVATSFWLFFPPIVRNGADVKVMEEFRYFALFLKTKLRF</sequence>
<comment type="caution">
    <text evidence="12">The sequence shown here is derived from an EMBL/GenBank/DDBJ whole genome shotgun (WGS) entry which is preliminary data.</text>
</comment>
<evidence type="ECO:0000259" key="11">
    <source>
        <dbReference type="Pfam" id="PF13813"/>
    </source>
</evidence>
<dbReference type="Proteomes" id="UP001188597">
    <property type="component" value="Unassembled WGS sequence"/>
</dbReference>
<dbReference type="AlphaFoldDB" id="A0AA89AUC0"/>
<dbReference type="GO" id="GO:0006629">
    <property type="term" value="P:lipid metabolic process"/>
    <property type="evidence" value="ECO:0007669"/>
    <property type="project" value="UniProtKB-KW"/>
</dbReference>
<feature type="transmembrane region" description="Helical" evidence="10">
    <location>
        <begin position="552"/>
        <end position="573"/>
    </location>
</feature>
<feature type="domain" description="Wax synthase" evidence="11">
    <location>
        <begin position="506"/>
        <end position="589"/>
    </location>
</feature>
<evidence type="ECO:0000256" key="1">
    <source>
        <dbReference type="ARBA" id="ARBA00004141"/>
    </source>
</evidence>
<dbReference type="PANTHER" id="PTHR31595">
    <property type="entry name" value="LONG-CHAIN-ALCOHOL O-FATTY-ACYLTRANSFERASE 3-RELATED"/>
    <property type="match status" value="1"/>
</dbReference>
<feature type="transmembrane region" description="Helical" evidence="10">
    <location>
        <begin position="143"/>
        <end position="169"/>
    </location>
</feature>
<evidence type="ECO:0000256" key="6">
    <source>
        <dbReference type="ARBA" id="ARBA00022989"/>
    </source>
</evidence>
<organism evidence="12 13">
    <name type="scientific">Escallonia herrerae</name>
    <dbReference type="NCBI Taxonomy" id="1293975"/>
    <lineage>
        <taxon>Eukaryota</taxon>
        <taxon>Viridiplantae</taxon>
        <taxon>Streptophyta</taxon>
        <taxon>Embryophyta</taxon>
        <taxon>Tracheophyta</taxon>
        <taxon>Spermatophyta</taxon>
        <taxon>Magnoliopsida</taxon>
        <taxon>eudicotyledons</taxon>
        <taxon>Gunneridae</taxon>
        <taxon>Pentapetalae</taxon>
        <taxon>asterids</taxon>
        <taxon>campanulids</taxon>
        <taxon>Escalloniales</taxon>
        <taxon>Escalloniaceae</taxon>
        <taxon>Escallonia</taxon>
    </lineage>
</organism>
<comment type="subcellular location">
    <subcellularLocation>
        <location evidence="1">Membrane</location>
        <topology evidence="1">Multi-pass membrane protein</topology>
    </subcellularLocation>
</comment>
<evidence type="ECO:0000256" key="5">
    <source>
        <dbReference type="ARBA" id="ARBA00022692"/>
    </source>
</evidence>
<evidence type="ECO:0000256" key="10">
    <source>
        <dbReference type="SAM" id="Phobius"/>
    </source>
</evidence>
<dbReference type="InterPro" id="IPR032805">
    <property type="entry name" value="Wax_synthase_dom"/>
</dbReference>
<feature type="transmembrane region" description="Helical" evidence="10">
    <location>
        <begin position="614"/>
        <end position="634"/>
    </location>
</feature>
<dbReference type="InterPro" id="IPR044851">
    <property type="entry name" value="Wax_synthase"/>
</dbReference>
<keyword evidence="8 10" id="KW-0472">Membrane</keyword>
<dbReference type="EMBL" id="JAVXUP010001213">
    <property type="protein sequence ID" value="KAK3014533.1"/>
    <property type="molecule type" value="Genomic_DNA"/>
</dbReference>
<feature type="transmembrane region" description="Helical" evidence="10">
    <location>
        <begin position="219"/>
        <end position="238"/>
    </location>
</feature>
<feature type="transmembrane region" description="Helical" evidence="10">
    <location>
        <begin position="244"/>
        <end position="264"/>
    </location>
</feature>
<evidence type="ECO:0000256" key="9">
    <source>
        <dbReference type="ARBA" id="ARBA00023315"/>
    </source>
</evidence>
<feature type="transmembrane region" description="Helical" evidence="10">
    <location>
        <begin position="440"/>
        <end position="460"/>
    </location>
</feature>
<evidence type="ECO:0000313" key="12">
    <source>
        <dbReference type="EMBL" id="KAK3014533.1"/>
    </source>
</evidence>
<comment type="similarity">
    <text evidence="3">Belongs to the wax synthase family.</text>
</comment>
<name>A0AA89AUC0_9ASTE</name>
<comment type="pathway">
    <text evidence="2">Secondary metabolite biosynthesis.</text>
</comment>
<proteinExistence type="inferred from homology"/>
<evidence type="ECO:0000256" key="4">
    <source>
        <dbReference type="ARBA" id="ARBA00022679"/>
    </source>
</evidence>
<keyword evidence="5 10" id="KW-0812">Transmembrane</keyword>
<feature type="transmembrane region" description="Helical" evidence="10">
    <location>
        <begin position="472"/>
        <end position="494"/>
    </location>
</feature>
<dbReference type="Pfam" id="PF13813">
    <property type="entry name" value="MBOAT_2"/>
    <property type="match status" value="2"/>
</dbReference>
<accession>A0AA89AUC0</accession>
<keyword evidence="13" id="KW-1185">Reference proteome</keyword>
<evidence type="ECO:0000313" key="13">
    <source>
        <dbReference type="Proteomes" id="UP001188597"/>
    </source>
</evidence>
<feature type="transmembrane region" description="Helical" evidence="10">
    <location>
        <begin position="271"/>
        <end position="290"/>
    </location>
</feature>
<feature type="transmembrane region" description="Helical" evidence="10">
    <location>
        <begin position="357"/>
        <end position="374"/>
    </location>
</feature>
<gene>
    <name evidence="12" type="ORF">RJ639_010083</name>
</gene>
<keyword evidence="9" id="KW-0012">Acyltransferase</keyword>
<evidence type="ECO:0000256" key="8">
    <source>
        <dbReference type="ARBA" id="ARBA00023136"/>
    </source>
</evidence>
<keyword evidence="7" id="KW-0443">Lipid metabolism</keyword>
<evidence type="ECO:0000256" key="2">
    <source>
        <dbReference type="ARBA" id="ARBA00005179"/>
    </source>
</evidence>